<evidence type="ECO:0000313" key="2">
    <source>
        <dbReference type="EMBL" id="QBI99402.1"/>
    </source>
</evidence>
<evidence type="ECO:0000313" key="3">
    <source>
        <dbReference type="Proteomes" id="UP000292314"/>
    </source>
</evidence>
<gene>
    <name evidence="2" type="primary">42</name>
    <name evidence="2" type="ORF">SEA_CAELUM_42</name>
</gene>
<dbReference type="Proteomes" id="UP000292314">
    <property type="component" value="Genome"/>
</dbReference>
<dbReference type="GeneID" id="64471415"/>
<dbReference type="KEGG" id="vg:64471415"/>
<proteinExistence type="predicted"/>
<protein>
    <submittedName>
        <fullName evidence="2">Uncharacterized protein</fullName>
    </submittedName>
</protein>
<feature type="region of interest" description="Disordered" evidence="1">
    <location>
        <begin position="1"/>
        <end position="21"/>
    </location>
</feature>
<reference evidence="2 3" key="1">
    <citation type="submission" date="2019-02" db="EMBL/GenBank/DDBJ databases">
        <authorList>
            <person name="Paul L."/>
            <person name="Brownson E.L."/>
            <person name="Lucero K."/>
            <person name="Page S.T."/>
            <person name="Garlena R.A."/>
            <person name="Russell D.A."/>
            <person name="Pope W.H."/>
            <person name="Jacobs-Sera D."/>
            <person name="Hatfull G.F."/>
        </authorList>
    </citation>
    <scope>NUCLEOTIDE SEQUENCE [LARGE SCALE GENOMIC DNA]</scope>
</reference>
<keyword evidence="3" id="KW-1185">Reference proteome</keyword>
<feature type="compositionally biased region" description="Polar residues" evidence="1">
    <location>
        <begin position="1"/>
        <end position="10"/>
    </location>
</feature>
<dbReference type="RefSeq" id="YP_010055491.1">
    <property type="nucleotide sequence ID" value="NC_054666.1"/>
</dbReference>
<evidence type="ECO:0000256" key="1">
    <source>
        <dbReference type="SAM" id="MobiDB-lite"/>
    </source>
</evidence>
<dbReference type="EMBL" id="MK524524">
    <property type="protein sequence ID" value="QBI99402.1"/>
    <property type="molecule type" value="Genomic_DNA"/>
</dbReference>
<name>A0A481VZE7_9CAUD</name>
<accession>A0A481VZE7</accession>
<sequence length="108" mass="11725">MADTATQAPKKTSRKPDPMTRAITDMKAAAKHLGDFQVKPVPEDRAALHDRRSAAWGREYADSGTFDALVLSLAFEALAGLNPTERRYSLLQLSAVALDEVVKLDGAE</sequence>
<organism evidence="2 3">
    <name type="scientific">Streptomyces phage Caelum</name>
    <dbReference type="NCBI Taxonomy" id="2530160"/>
    <lineage>
        <taxon>Viruses</taxon>
        <taxon>Duplodnaviria</taxon>
        <taxon>Heunggongvirae</taxon>
        <taxon>Uroviricota</taxon>
        <taxon>Caudoviricetes</taxon>
        <taxon>Arquatrovirinae</taxon>
        <taxon>Caelumvirus</taxon>
        <taxon>Caelumvirus caelum</taxon>
    </lineage>
</organism>